<protein>
    <submittedName>
        <fullName evidence="1">Uncharacterized protein</fullName>
    </submittedName>
</protein>
<evidence type="ECO:0000313" key="1">
    <source>
        <dbReference type="EMBL" id="VYT99560.1"/>
    </source>
</evidence>
<dbReference type="EMBL" id="CACRTR010000005">
    <property type="protein sequence ID" value="VYT99560.1"/>
    <property type="molecule type" value="Genomic_DNA"/>
</dbReference>
<proteinExistence type="predicted"/>
<dbReference type="AlphaFoldDB" id="A0A6N3BCD3"/>
<organism evidence="1">
    <name type="scientific">Eubacterium limosum</name>
    <dbReference type="NCBI Taxonomy" id="1736"/>
    <lineage>
        <taxon>Bacteria</taxon>
        <taxon>Bacillati</taxon>
        <taxon>Bacillota</taxon>
        <taxon>Clostridia</taxon>
        <taxon>Eubacteriales</taxon>
        <taxon>Eubacteriaceae</taxon>
        <taxon>Eubacterium</taxon>
    </lineage>
</organism>
<name>A0A6N3BCD3_EUBLI</name>
<sequence length="82" mass="9595">MKSLEIRLKNAVLDVKLDNILRGIARSPERCARNLVDLGKSVSPKELTRIEYRLLYDEFLRLCISSDIEGTKRNFFRHFTPD</sequence>
<gene>
    <name evidence="1" type="ORF">ELLFYP34_02431</name>
</gene>
<accession>A0A6N3BCD3</accession>
<reference evidence="1" key="1">
    <citation type="submission" date="2019-11" db="EMBL/GenBank/DDBJ databases">
        <authorList>
            <person name="Feng L."/>
        </authorList>
    </citation>
    <scope>NUCLEOTIDE SEQUENCE</scope>
    <source>
        <strain evidence="1">ElimosumLFYP34</strain>
    </source>
</reference>